<dbReference type="WBParaSite" id="HPBE_0002132601-mRNA-1">
    <property type="protein sequence ID" value="HPBE_0002132601-mRNA-1"/>
    <property type="gene ID" value="HPBE_0002132601"/>
</dbReference>
<protein>
    <submittedName>
        <fullName evidence="3">PH domain-containing protein</fullName>
    </submittedName>
</protein>
<dbReference type="EMBL" id="UZAH01032900">
    <property type="protein sequence ID" value="VDP24538.1"/>
    <property type="molecule type" value="Genomic_DNA"/>
</dbReference>
<evidence type="ECO:0000313" key="2">
    <source>
        <dbReference type="Proteomes" id="UP000050761"/>
    </source>
</evidence>
<dbReference type="Proteomes" id="UP000050761">
    <property type="component" value="Unassembled WGS sequence"/>
</dbReference>
<evidence type="ECO:0000313" key="3">
    <source>
        <dbReference type="WBParaSite" id="HPBE_0002132601-mRNA-1"/>
    </source>
</evidence>
<evidence type="ECO:0000313" key="1">
    <source>
        <dbReference type="EMBL" id="VDP24538.1"/>
    </source>
</evidence>
<accession>A0A183GFW6</accession>
<keyword evidence="2" id="KW-1185">Reference proteome</keyword>
<reference evidence="3" key="2">
    <citation type="submission" date="2019-09" db="UniProtKB">
        <authorList>
            <consortium name="WormBaseParasite"/>
        </authorList>
    </citation>
    <scope>IDENTIFICATION</scope>
</reference>
<organism evidence="2 3">
    <name type="scientific">Heligmosomoides polygyrus</name>
    <name type="common">Parasitic roundworm</name>
    <dbReference type="NCBI Taxonomy" id="6339"/>
    <lineage>
        <taxon>Eukaryota</taxon>
        <taxon>Metazoa</taxon>
        <taxon>Ecdysozoa</taxon>
        <taxon>Nematoda</taxon>
        <taxon>Chromadorea</taxon>
        <taxon>Rhabditida</taxon>
        <taxon>Rhabditina</taxon>
        <taxon>Rhabditomorpha</taxon>
        <taxon>Strongyloidea</taxon>
        <taxon>Heligmosomidae</taxon>
        <taxon>Heligmosomoides</taxon>
    </lineage>
</organism>
<name>A0A183GFW6_HELPZ</name>
<dbReference type="OrthoDB" id="5867989at2759"/>
<gene>
    <name evidence="1" type="ORF">HPBE_LOCUS21325</name>
</gene>
<proteinExistence type="predicted"/>
<accession>A0A3P8CTA7</accession>
<sequence length="170" mass="19192">MIPPTICGVNQTTVDVPVFNTTDTAKTFRLIVAATKEEAEWVTELREDDTYGQILDALERGGDLTEEEHEDKELAHPDLFRTSFGYDIELYYRMAMARRTQITSQFPDDMPGNQTLIALPKYFGKVLIDVIEPATVKFLVYSHFSDLADQLQKQCISSASTPRSTPRPPS</sequence>
<reference evidence="1 2" key="1">
    <citation type="submission" date="2018-11" db="EMBL/GenBank/DDBJ databases">
        <authorList>
            <consortium name="Pathogen Informatics"/>
        </authorList>
    </citation>
    <scope>NUCLEOTIDE SEQUENCE [LARGE SCALE GENOMIC DNA]</scope>
</reference>
<dbReference type="AlphaFoldDB" id="A0A183GFW6"/>